<feature type="region of interest" description="Disordered" evidence="1">
    <location>
        <begin position="12"/>
        <end position="66"/>
    </location>
</feature>
<dbReference type="Pfam" id="PF01464">
    <property type="entry name" value="SLT"/>
    <property type="match status" value="1"/>
</dbReference>
<proteinExistence type="predicted"/>
<protein>
    <recommendedName>
        <fullName evidence="2">Transglycosylase SLT domain-containing protein</fullName>
    </recommendedName>
</protein>
<evidence type="ECO:0000313" key="4">
    <source>
        <dbReference type="Proteomes" id="UP000231019"/>
    </source>
</evidence>
<accession>A0A2M7G3P8</accession>
<dbReference type="AlphaFoldDB" id="A0A2M7G3P8"/>
<feature type="compositionally biased region" description="Low complexity" evidence="1">
    <location>
        <begin position="28"/>
        <end position="37"/>
    </location>
</feature>
<comment type="caution">
    <text evidence="3">The sequence shown here is derived from an EMBL/GenBank/DDBJ whole genome shotgun (WGS) entry which is preliminary data.</text>
</comment>
<dbReference type="Gene3D" id="1.10.530.10">
    <property type="match status" value="1"/>
</dbReference>
<evidence type="ECO:0000259" key="2">
    <source>
        <dbReference type="Pfam" id="PF01464"/>
    </source>
</evidence>
<dbReference type="EMBL" id="PFFQ01000037">
    <property type="protein sequence ID" value="PIW16496.1"/>
    <property type="molecule type" value="Genomic_DNA"/>
</dbReference>
<reference evidence="3 4" key="1">
    <citation type="submission" date="2017-09" db="EMBL/GenBank/DDBJ databases">
        <title>Depth-based differentiation of microbial function through sediment-hosted aquifers and enrichment of novel symbionts in the deep terrestrial subsurface.</title>
        <authorList>
            <person name="Probst A.J."/>
            <person name="Ladd B."/>
            <person name="Jarett J.K."/>
            <person name="Geller-Mcgrath D.E."/>
            <person name="Sieber C.M."/>
            <person name="Emerson J.B."/>
            <person name="Anantharaman K."/>
            <person name="Thomas B.C."/>
            <person name="Malmstrom R."/>
            <person name="Stieglmeier M."/>
            <person name="Klingl A."/>
            <person name="Woyke T."/>
            <person name="Ryan C.M."/>
            <person name="Banfield J.F."/>
        </authorList>
    </citation>
    <scope>NUCLEOTIDE SEQUENCE [LARGE SCALE GENOMIC DNA]</scope>
    <source>
        <strain evidence="3">CG17_big_fil_post_rev_8_21_14_2_50_48_46</strain>
    </source>
</reference>
<feature type="domain" description="Transglycosylase SLT" evidence="2">
    <location>
        <begin position="101"/>
        <end position="150"/>
    </location>
</feature>
<sequence length="268" mass="29900">MGDFFSNISRNLQSLFTGAPTPPRRRQGTPAPQTQPRQPAPPRDQNSAQPRRTANLSRGDVNFPAPAMSPQVKVLYDAIRAYPDNQATEAQAREIATHVDAACRTFQVDPKMLLAILAHESGGFDVDARSHTGAGGLGQLTDSAINETRRLSYDPTYRGPGERQHYPDPDIRAQFERPEIQAIFRRIDQSRANRNNIHDNIWTSTAYARIVMDRADGGRQNAATMGMWGVLGRYNAAGGSEQRAYDDRVAEAYQRMFHQPIPVRVRSD</sequence>
<feature type="compositionally biased region" description="Basic and acidic residues" evidence="1">
    <location>
        <begin position="160"/>
        <end position="169"/>
    </location>
</feature>
<gene>
    <name evidence="3" type="ORF">COW36_12070</name>
</gene>
<name>A0A2M7G3P8_9BACT</name>
<feature type="compositionally biased region" description="Polar residues" evidence="1">
    <location>
        <begin position="44"/>
        <end position="56"/>
    </location>
</feature>
<evidence type="ECO:0000313" key="3">
    <source>
        <dbReference type="EMBL" id="PIW16496.1"/>
    </source>
</evidence>
<feature type="region of interest" description="Disordered" evidence="1">
    <location>
        <begin position="148"/>
        <end position="169"/>
    </location>
</feature>
<dbReference type="InterPro" id="IPR023346">
    <property type="entry name" value="Lysozyme-like_dom_sf"/>
</dbReference>
<evidence type="ECO:0000256" key="1">
    <source>
        <dbReference type="SAM" id="MobiDB-lite"/>
    </source>
</evidence>
<dbReference type="InterPro" id="IPR008258">
    <property type="entry name" value="Transglycosylase_SLT_dom_1"/>
</dbReference>
<dbReference type="Proteomes" id="UP000231019">
    <property type="component" value="Unassembled WGS sequence"/>
</dbReference>
<dbReference type="SUPFAM" id="SSF53955">
    <property type="entry name" value="Lysozyme-like"/>
    <property type="match status" value="1"/>
</dbReference>
<organism evidence="3 4">
    <name type="scientific">bacterium (Candidatus Blackallbacteria) CG17_big_fil_post_rev_8_21_14_2_50_48_46</name>
    <dbReference type="NCBI Taxonomy" id="2014261"/>
    <lineage>
        <taxon>Bacteria</taxon>
        <taxon>Candidatus Blackallbacteria</taxon>
    </lineage>
</organism>